<feature type="chain" id="PRO_5010578179" description="Lipoprotein" evidence="1">
    <location>
        <begin position="24"/>
        <end position="111"/>
    </location>
</feature>
<proteinExistence type="predicted"/>
<evidence type="ECO:0000256" key="1">
    <source>
        <dbReference type="SAM" id="SignalP"/>
    </source>
</evidence>
<dbReference type="STRING" id="92487.SAMN02745130_02811"/>
<feature type="signal peptide" evidence="1">
    <location>
        <begin position="1"/>
        <end position="23"/>
    </location>
</feature>
<evidence type="ECO:0000313" key="2">
    <source>
        <dbReference type="EMBL" id="SKA87229.1"/>
    </source>
</evidence>
<reference evidence="2 3" key="1">
    <citation type="submission" date="2017-02" db="EMBL/GenBank/DDBJ databases">
        <authorList>
            <person name="Peterson S.W."/>
        </authorList>
    </citation>
    <scope>NUCLEOTIDE SEQUENCE [LARGE SCALE GENOMIC DNA]</scope>
    <source>
        <strain evidence="2 3">ATCC 49788</strain>
    </source>
</reference>
<gene>
    <name evidence="2" type="ORF">SAMN02745130_02811</name>
</gene>
<keyword evidence="1" id="KW-0732">Signal</keyword>
<evidence type="ECO:0008006" key="4">
    <source>
        <dbReference type="Google" id="ProtNLM"/>
    </source>
</evidence>
<accession>A0A1T4XCQ0</accession>
<dbReference type="Proteomes" id="UP000190460">
    <property type="component" value="Unassembled WGS sequence"/>
</dbReference>
<organism evidence="2 3">
    <name type="scientific">Thiothrix eikelboomii</name>
    <dbReference type="NCBI Taxonomy" id="92487"/>
    <lineage>
        <taxon>Bacteria</taxon>
        <taxon>Pseudomonadati</taxon>
        <taxon>Pseudomonadota</taxon>
        <taxon>Gammaproteobacteria</taxon>
        <taxon>Thiotrichales</taxon>
        <taxon>Thiotrichaceae</taxon>
        <taxon>Thiothrix</taxon>
    </lineage>
</organism>
<dbReference type="EMBL" id="FUYB01000015">
    <property type="protein sequence ID" value="SKA87229.1"/>
    <property type="molecule type" value="Genomic_DNA"/>
</dbReference>
<sequence>MKAIRIRPLKRLVLLVLAANVLAGCSSIQTSSVYQTWEKQAYAAYRVRLPAPADGILPNIFRTVAVPGMQVAPQRTVLNSYNLGYAAVPQQPRPVALPVQEQQYIADFYGL</sequence>
<keyword evidence="3" id="KW-1185">Reference proteome</keyword>
<protein>
    <recommendedName>
        <fullName evidence="4">Lipoprotein</fullName>
    </recommendedName>
</protein>
<dbReference type="AlphaFoldDB" id="A0A1T4XCQ0"/>
<dbReference type="PROSITE" id="PS51257">
    <property type="entry name" value="PROKAR_LIPOPROTEIN"/>
    <property type="match status" value="1"/>
</dbReference>
<evidence type="ECO:0000313" key="3">
    <source>
        <dbReference type="Proteomes" id="UP000190460"/>
    </source>
</evidence>
<name>A0A1T4XCQ0_9GAMM</name>